<keyword evidence="1" id="KW-0805">Transcription regulation</keyword>
<dbReference type="CDD" id="cd07377">
    <property type="entry name" value="WHTH_GntR"/>
    <property type="match status" value="1"/>
</dbReference>
<dbReference type="PRINTS" id="PR00035">
    <property type="entry name" value="HTHGNTR"/>
</dbReference>
<evidence type="ECO:0000256" key="2">
    <source>
        <dbReference type="ARBA" id="ARBA00023125"/>
    </source>
</evidence>
<keyword evidence="7" id="KW-1185">Reference proteome</keyword>
<dbReference type="PANTHER" id="PTHR43537">
    <property type="entry name" value="TRANSCRIPTIONAL REGULATOR, GNTR FAMILY"/>
    <property type="match status" value="1"/>
</dbReference>
<dbReference type="SUPFAM" id="SSF46785">
    <property type="entry name" value="Winged helix' DNA-binding domain"/>
    <property type="match status" value="1"/>
</dbReference>
<protein>
    <submittedName>
        <fullName evidence="6">GntR family transcriptional regulator</fullName>
    </submittedName>
</protein>
<sequence>MKGPDTIDRSPATLKQTAFDRVRAMILRGEVRPGEPLRERELSDKLGLSRTPLREALNKLEIEGLVENQPHRGYTVTVVDLKTAGELLDLRMLLDAHAAALAADSITEKGIAELDAVMRRLAAFEAHEDLSLDDLAEEVRTGMRIHEIIVRETGQRFLIDTLNALYGRLSLLIWVDVLWIDRWDLTRAEHKEIVAAVTARDRKRAARAAELHVQRSRDDLQRVVDAQSLLHGTHRPLAEGRR</sequence>
<dbReference type="Pfam" id="PF00392">
    <property type="entry name" value="GntR"/>
    <property type="match status" value="1"/>
</dbReference>
<evidence type="ECO:0000256" key="3">
    <source>
        <dbReference type="ARBA" id="ARBA00023163"/>
    </source>
</evidence>
<reference evidence="6 7" key="1">
    <citation type="submission" date="2019-12" db="EMBL/GenBank/DDBJ databases">
        <title>Nitratireductor arenosus sp. nov., Isolated from sea sand, Jeju island, South Korea.</title>
        <authorList>
            <person name="Kim W."/>
        </authorList>
    </citation>
    <scope>NUCLEOTIDE SEQUENCE [LARGE SCALE GENOMIC DNA]</scope>
    <source>
        <strain evidence="6 7">CAU 1489</strain>
    </source>
</reference>
<gene>
    <name evidence="6" type="ORF">GN330_19430</name>
</gene>
<evidence type="ECO:0000313" key="6">
    <source>
        <dbReference type="EMBL" id="MVA99423.1"/>
    </source>
</evidence>
<evidence type="ECO:0000313" key="7">
    <source>
        <dbReference type="Proteomes" id="UP000463224"/>
    </source>
</evidence>
<comment type="caution">
    <text evidence="6">The sequence shown here is derived from an EMBL/GenBank/DDBJ whole genome shotgun (WGS) entry which is preliminary data.</text>
</comment>
<name>A0A844QN84_9HYPH</name>
<dbReference type="Gene3D" id="1.20.120.530">
    <property type="entry name" value="GntR ligand-binding domain-like"/>
    <property type="match status" value="1"/>
</dbReference>
<feature type="domain" description="GntR C-terminal" evidence="5">
    <location>
        <begin position="86"/>
        <end position="215"/>
    </location>
</feature>
<dbReference type="InterPro" id="IPR036390">
    <property type="entry name" value="WH_DNA-bd_sf"/>
</dbReference>
<dbReference type="SMART" id="SM00345">
    <property type="entry name" value="HTH_GNTR"/>
    <property type="match status" value="1"/>
</dbReference>
<dbReference type="PANTHER" id="PTHR43537:SF24">
    <property type="entry name" value="GLUCONATE OPERON TRANSCRIPTIONAL REPRESSOR"/>
    <property type="match status" value="1"/>
</dbReference>
<dbReference type="Pfam" id="PF07729">
    <property type="entry name" value="FCD"/>
    <property type="match status" value="1"/>
</dbReference>
<dbReference type="InterPro" id="IPR000524">
    <property type="entry name" value="Tscrpt_reg_HTH_GntR"/>
</dbReference>
<feature type="domain" description="HTH gntR-type" evidence="4">
    <location>
        <begin position="18"/>
        <end position="76"/>
    </location>
</feature>
<dbReference type="Proteomes" id="UP000463224">
    <property type="component" value="Unassembled WGS sequence"/>
</dbReference>
<proteinExistence type="predicted"/>
<evidence type="ECO:0000259" key="4">
    <source>
        <dbReference type="SMART" id="SM00345"/>
    </source>
</evidence>
<dbReference type="AlphaFoldDB" id="A0A844QN84"/>
<dbReference type="InterPro" id="IPR008920">
    <property type="entry name" value="TF_FadR/GntR_C"/>
</dbReference>
<dbReference type="GO" id="GO:0003700">
    <property type="term" value="F:DNA-binding transcription factor activity"/>
    <property type="evidence" value="ECO:0007669"/>
    <property type="project" value="InterPro"/>
</dbReference>
<dbReference type="RefSeq" id="WP_156714571.1">
    <property type="nucleotide sequence ID" value="NZ_WPHG01000005.1"/>
</dbReference>
<evidence type="ECO:0000259" key="5">
    <source>
        <dbReference type="SMART" id="SM00895"/>
    </source>
</evidence>
<dbReference type="EMBL" id="WPHG01000005">
    <property type="protein sequence ID" value="MVA99423.1"/>
    <property type="molecule type" value="Genomic_DNA"/>
</dbReference>
<dbReference type="InterPro" id="IPR036388">
    <property type="entry name" value="WH-like_DNA-bd_sf"/>
</dbReference>
<dbReference type="SMART" id="SM00895">
    <property type="entry name" value="FCD"/>
    <property type="match status" value="1"/>
</dbReference>
<dbReference type="InterPro" id="IPR011711">
    <property type="entry name" value="GntR_C"/>
</dbReference>
<dbReference type="Gene3D" id="1.10.10.10">
    <property type="entry name" value="Winged helix-like DNA-binding domain superfamily/Winged helix DNA-binding domain"/>
    <property type="match status" value="1"/>
</dbReference>
<keyword evidence="2" id="KW-0238">DNA-binding</keyword>
<organism evidence="6 7">
    <name type="scientific">Nitratireductor arenosus</name>
    <dbReference type="NCBI Taxonomy" id="2682096"/>
    <lineage>
        <taxon>Bacteria</taxon>
        <taxon>Pseudomonadati</taxon>
        <taxon>Pseudomonadota</taxon>
        <taxon>Alphaproteobacteria</taxon>
        <taxon>Hyphomicrobiales</taxon>
        <taxon>Phyllobacteriaceae</taxon>
        <taxon>Nitratireductor</taxon>
    </lineage>
</organism>
<dbReference type="SUPFAM" id="SSF48008">
    <property type="entry name" value="GntR ligand-binding domain-like"/>
    <property type="match status" value="1"/>
</dbReference>
<keyword evidence="3" id="KW-0804">Transcription</keyword>
<dbReference type="GO" id="GO:0003677">
    <property type="term" value="F:DNA binding"/>
    <property type="evidence" value="ECO:0007669"/>
    <property type="project" value="UniProtKB-KW"/>
</dbReference>
<evidence type="ECO:0000256" key="1">
    <source>
        <dbReference type="ARBA" id="ARBA00023015"/>
    </source>
</evidence>
<accession>A0A844QN84</accession>